<keyword evidence="4" id="KW-0479">Metal-binding</keyword>
<dbReference type="EMBL" id="CACVKT020002232">
    <property type="protein sequence ID" value="CAC5376862.1"/>
    <property type="molecule type" value="Genomic_DNA"/>
</dbReference>
<sequence>MALCSTKKDFCFSVILLTVCVWLGFMVVIWFPELLPHLKSKRAIDKGIYRQEADDYKSNSSLHKDAVHVCITSDKNTIGGMVALINSIYSNTKHHVFFHLVLDAESQDHLRIWIETTKLKDIHYQIKVFPETWVKGKIKVRGGRQDLAKPLNYARYYLPKLFPDIKGRVLFIDDDSIVQVGFSSECSSASRRLTLMKVSSVGGLYDMKLSPGHAVGFSSECSSASRRLTLMKNNYADYIDFKSKKIKEMKIDPTECAFNTGVFIADLDLWRKFNITNQLLHWLELNTKEEIYGNERGGGGSQPPMMIVFYKKYTNIDPGWHVRYLGWTSGTSYTKQFIRMAKLLHWNGRFKPWGRVSQHKDVWLKYYIEDPTGKFKPARKN</sequence>
<keyword evidence="2" id="KW-0328">Glycosyltransferase</keyword>
<evidence type="ECO:0000256" key="5">
    <source>
        <dbReference type="SAM" id="Phobius"/>
    </source>
</evidence>
<evidence type="ECO:0000313" key="6">
    <source>
        <dbReference type="EMBL" id="CAC5376862.1"/>
    </source>
</evidence>
<dbReference type="Pfam" id="PF01501">
    <property type="entry name" value="Glyco_transf_8"/>
    <property type="match status" value="2"/>
</dbReference>
<evidence type="ECO:0000256" key="3">
    <source>
        <dbReference type="ARBA" id="ARBA00022679"/>
    </source>
</evidence>
<reference evidence="6 7" key="1">
    <citation type="submission" date="2020-06" db="EMBL/GenBank/DDBJ databases">
        <authorList>
            <person name="Li R."/>
            <person name="Bekaert M."/>
        </authorList>
    </citation>
    <scope>NUCLEOTIDE SEQUENCE [LARGE SCALE GENOMIC DNA]</scope>
    <source>
        <strain evidence="7">wild</strain>
    </source>
</reference>
<dbReference type="InterPro" id="IPR050748">
    <property type="entry name" value="Glycosyltrans_8_dom-fam"/>
</dbReference>
<dbReference type="PANTHER" id="PTHR13778:SF47">
    <property type="entry name" value="LIPOPOLYSACCHARIDE 1,3-GALACTOSYLTRANSFERASE"/>
    <property type="match status" value="1"/>
</dbReference>
<dbReference type="GO" id="GO:0046872">
    <property type="term" value="F:metal ion binding"/>
    <property type="evidence" value="ECO:0007669"/>
    <property type="project" value="UniProtKB-KW"/>
</dbReference>
<proteinExistence type="inferred from homology"/>
<keyword evidence="7" id="KW-1185">Reference proteome</keyword>
<dbReference type="Gene3D" id="3.90.550.10">
    <property type="entry name" value="Spore Coat Polysaccharide Biosynthesis Protein SpsA, Chain A"/>
    <property type="match status" value="1"/>
</dbReference>
<keyword evidence="5" id="KW-0472">Membrane</keyword>
<dbReference type="AlphaFoldDB" id="A0A6J8B350"/>
<protein>
    <submittedName>
        <fullName evidence="6">Glycosyltransferase 8 domain-containing protein 1</fullName>
    </submittedName>
</protein>
<evidence type="ECO:0000256" key="1">
    <source>
        <dbReference type="ARBA" id="ARBA00006351"/>
    </source>
</evidence>
<dbReference type="Proteomes" id="UP000507470">
    <property type="component" value="Unassembled WGS sequence"/>
</dbReference>
<dbReference type="PANTHER" id="PTHR13778">
    <property type="entry name" value="GLYCOSYLTRANSFERASE 8 DOMAIN-CONTAINING PROTEIN"/>
    <property type="match status" value="1"/>
</dbReference>
<accession>A0A6J8B350</accession>
<keyword evidence="5" id="KW-0812">Transmembrane</keyword>
<gene>
    <name evidence="6" type="ORF">MCOR_13354</name>
</gene>
<feature type="transmembrane region" description="Helical" evidence="5">
    <location>
        <begin position="12"/>
        <end position="31"/>
    </location>
</feature>
<dbReference type="GO" id="GO:0016757">
    <property type="term" value="F:glycosyltransferase activity"/>
    <property type="evidence" value="ECO:0007669"/>
    <property type="project" value="UniProtKB-KW"/>
</dbReference>
<dbReference type="InterPro" id="IPR029044">
    <property type="entry name" value="Nucleotide-diphossugar_trans"/>
</dbReference>
<name>A0A6J8B350_MYTCO</name>
<dbReference type="InterPro" id="IPR002495">
    <property type="entry name" value="Glyco_trans_8"/>
</dbReference>
<dbReference type="OrthoDB" id="411524at2759"/>
<comment type="similarity">
    <text evidence="1">Belongs to the glycosyltransferase 8 family.</text>
</comment>
<evidence type="ECO:0000256" key="2">
    <source>
        <dbReference type="ARBA" id="ARBA00022676"/>
    </source>
</evidence>
<organism evidence="6 7">
    <name type="scientific">Mytilus coruscus</name>
    <name type="common">Sea mussel</name>
    <dbReference type="NCBI Taxonomy" id="42192"/>
    <lineage>
        <taxon>Eukaryota</taxon>
        <taxon>Metazoa</taxon>
        <taxon>Spiralia</taxon>
        <taxon>Lophotrochozoa</taxon>
        <taxon>Mollusca</taxon>
        <taxon>Bivalvia</taxon>
        <taxon>Autobranchia</taxon>
        <taxon>Pteriomorphia</taxon>
        <taxon>Mytilida</taxon>
        <taxon>Mytiloidea</taxon>
        <taxon>Mytilidae</taxon>
        <taxon>Mytilinae</taxon>
        <taxon>Mytilus</taxon>
    </lineage>
</organism>
<keyword evidence="5" id="KW-1133">Transmembrane helix</keyword>
<dbReference type="GO" id="GO:0005794">
    <property type="term" value="C:Golgi apparatus"/>
    <property type="evidence" value="ECO:0007669"/>
    <property type="project" value="TreeGrafter"/>
</dbReference>
<dbReference type="SUPFAM" id="SSF53448">
    <property type="entry name" value="Nucleotide-diphospho-sugar transferases"/>
    <property type="match status" value="1"/>
</dbReference>
<evidence type="ECO:0000313" key="7">
    <source>
        <dbReference type="Proteomes" id="UP000507470"/>
    </source>
</evidence>
<evidence type="ECO:0000256" key="4">
    <source>
        <dbReference type="ARBA" id="ARBA00022723"/>
    </source>
</evidence>
<keyword evidence="3 6" id="KW-0808">Transferase</keyword>